<feature type="transmembrane region" description="Helical" evidence="7">
    <location>
        <begin position="129"/>
        <end position="149"/>
    </location>
</feature>
<keyword evidence="3 7" id="KW-0812">Transmembrane</keyword>
<dbReference type="OMA" id="HRITHPM"/>
<protein>
    <submittedName>
        <fullName evidence="8">Uncharacterized protein</fullName>
    </submittedName>
</protein>
<proteinExistence type="inferred from homology"/>
<evidence type="ECO:0000256" key="6">
    <source>
        <dbReference type="ARBA" id="ARBA00023136"/>
    </source>
</evidence>
<comment type="similarity">
    <text evidence="2">Belongs to the INSIG family.</text>
</comment>
<evidence type="ECO:0000256" key="7">
    <source>
        <dbReference type="SAM" id="Phobius"/>
    </source>
</evidence>
<dbReference type="Pfam" id="PF07281">
    <property type="entry name" value="INSIG"/>
    <property type="match status" value="1"/>
</dbReference>
<evidence type="ECO:0000256" key="1">
    <source>
        <dbReference type="ARBA" id="ARBA00004477"/>
    </source>
</evidence>
<dbReference type="OrthoDB" id="205546at2759"/>
<dbReference type="EMBL" id="DF236962">
    <property type="protein sequence ID" value="GAQ78429.1"/>
    <property type="molecule type" value="Genomic_DNA"/>
</dbReference>
<comment type="subcellular location">
    <subcellularLocation>
        <location evidence="1">Endoplasmic reticulum membrane</location>
        <topology evidence="1">Multi-pass membrane protein</topology>
    </subcellularLocation>
</comment>
<evidence type="ECO:0000313" key="8">
    <source>
        <dbReference type="EMBL" id="GAQ78429.1"/>
    </source>
</evidence>
<dbReference type="AlphaFoldDB" id="A0A1Y1HML0"/>
<accession>A0A1Y1HML0</accession>
<sequence length="310" mass="33996">MLHALKFGYRRICWQEPAGIKRGSFQRRRSWQTGLFLQQSKLARCSFLKSTPEDLGHIADSSQRPESLQKFGAGLGSWESLTWRLVALWGSGAILGPLLDGRHSTHNVLHYENPTVIRLGSFFQLETCWWVPLLFGGAAVILGIGHPLLDSIDRKSEALSQLEATSQLAGLEGGAPIRSFLRKEPTGGYAPSWSFVLISIALFAMQYDLSGVLAEKASSGELSWTAVNLALAGTAIAHWATFDRTRSGLFWAALTATVGPLVEIGLIEGLHLYHYTHPDVFGIPLWIPWVYWCGAPAVGNLGRCIQAGLD</sequence>
<dbReference type="PANTHER" id="PTHR36774:SF1">
    <property type="entry name" value="INSULIN-INDUCED PROTEIN"/>
    <property type="match status" value="1"/>
</dbReference>
<gene>
    <name evidence="8" type="ORF">KFL_000130110</name>
</gene>
<evidence type="ECO:0000256" key="3">
    <source>
        <dbReference type="ARBA" id="ARBA00022692"/>
    </source>
</evidence>
<feature type="transmembrane region" description="Helical" evidence="7">
    <location>
        <begin position="188"/>
        <end position="207"/>
    </location>
</feature>
<dbReference type="STRING" id="105231.A0A1Y1HML0"/>
<evidence type="ECO:0000256" key="5">
    <source>
        <dbReference type="ARBA" id="ARBA00022989"/>
    </source>
</evidence>
<feature type="transmembrane region" description="Helical" evidence="7">
    <location>
        <begin position="222"/>
        <end position="242"/>
    </location>
</feature>
<dbReference type="GO" id="GO:0005789">
    <property type="term" value="C:endoplasmic reticulum membrane"/>
    <property type="evidence" value="ECO:0007669"/>
    <property type="project" value="UniProtKB-SubCell"/>
</dbReference>
<feature type="transmembrane region" description="Helical" evidence="7">
    <location>
        <begin position="249"/>
        <end position="267"/>
    </location>
</feature>
<dbReference type="InterPro" id="IPR025929">
    <property type="entry name" value="INSIG_fam"/>
</dbReference>
<evidence type="ECO:0000256" key="4">
    <source>
        <dbReference type="ARBA" id="ARBA00022824"/>
    </source>
</evidence>
<keyword evidence="9" id="KW-1185">Reference proteome</keyword>
<keyword evidence="6 7" id="KW-0472">Membrane</keyword>
<name>A0A1Y1HML0_KLENI</name>
<reference evidence="8 9" key="1">
    <citation type="journal article" date="2014" name="Nat. Commun.">
        <title>Klebsormidium flaccidum genome reveals primary factors for plant terrestrial adaptation.</title>
        <authorList>
            <person name="Hori K."/>
            <person name="Maruyama F."/>
            <person name="Fujisawa T."/>
            <person name="Togashi T."/>
            <person name="Yamamoto N."/>
            <person name="Seo M."/>
            <person name="Sato S."/>
            <person name="Yamada T."/>
            <person name="Mori H."/>
            <person name="Tajima N."/>
            <person name="Moriyama T."/>
            <person name="Ikeuchi M."/>
            <person name="Watanabe M."/>
            <person name="Wada H."/>
            <person name="Kobayashi K."/>
            <person name="Saito M."/>
            <person name="Masuda T."/>
            <person name="Sasaki-Sekimoto Y."/>
            <person name="Mashiguchi K."/>
            <person name="Awai K."/>
            <person name="Shimojima M."/>
            <person name="Masuda S."/>
            <person name="Iwai M."/>
            <person name="Nobusawa T."/>
            <person name="Narise T."/>
            <person name="Kondo S."/>
            <person name="Saito H."/>
            <person name="Sato R."/>
            <person name="Murakawa M."/>
            <person name="Ihara Y."/>
            <person name="Oshima-Yamada Y."/>
            <person name="Ohtaka K."/>
            <person name="Satoh M."/>
            <person name="Sonobe K."/>
            <person name="Ishii M."/>
            <person name="Ohtani R."/>
            <person name="Kanamori-Sato M."/>
            <person name="Honoki R."/>
            <person name="Miyazaki D."/>
            <person name="Mochizuki H."/>
            <person name="Umetsu J."/>
            <person name="Higashi K."/>
            <person name="Shibata D."/>
            <person name="Kamiya Y."/>
            <person name="Sato N."/>
            <person name="Nakamura Y."/>
            <person name="Tabata S."/>
            <person name="Ida S."/>
            <person name="Kurokawa K."/>
            <person name="Ohta H."/>
        </authorList>
    </citation>
    <scope>NUCLEOTIDE SEQUENCE [LARGE SCALE GENOMIC DNA]</scope>
    <source>
        <strain evidence="8 9">NIES-2285</strain>
    </source>
</reference>
<organism evidence="8 9">
    <name type="scientific">Klebsormidium nitens</name>
    <name type="common">Green alga</name>
    <name type="synonym">Ulothrix nitens</name>
    <dbReference type="NCBI Taxonomy" id="105231"/>
    <lineage>
        <taxon>Eukaryota</taxon>
        <taxon>Viridiplantae</taxon>
        <taxon>Streptophyta</taxon>
        <taxon>Klebsormidiophyceae</taxon>
        <taxon>Klebsormidiales</taxon>
        <taxon>Klebsormidiaceae</taxon>
        <taxon>Klebsormidium</taxon>
    </lineage>
</organism>
<keyword evidence="5 7" id="KW-1133">Transmembrane helix</keyword>
<evidence type="ECO:0000313" key="9">
    <source>
        <dbReference type="Proteomes" id="UP000054558"/>
    </source>
</evidence>
<evidence type="ECO:0000256" key="2">
    <source>
        <dbReference type="ARBA" id="ARBA00007475"/>
    </source>
</evidence>
<dbReference type="Proteomes" id="UP000054558">
    <property type="component" value="Unassembled WGS sequence"/>
</dbReference>
<dbReference type="PANTHER" id="PTHR36774">
    <property type="entry name" value="INSULIN-INDUCED PROTEIN"/>
    <property type="match status" value="1"/>
</dbReference>
<keyword evidence="4" id="KW-0256">Endoplasmic reticulum</keyword>